<evidence type="ECO:0000256" key="5">
    <source>
        <dbReference type="ARBA" id="ARBA00023002"/>
    </source>
</evidence>
<dbReference type="PROSITE" id="PS51387">
    <property type="entry name" value="FAD_PCMH"/>
    <property type="match status" value="1"/>
</dbReference>
<dbReference type="PANTHER" id="PTHR42934:SF2">
    <property type="entry name" value="GLYCOLATE OXIDASE SUBUNIT GLCD"/>
    <property type="match status" value="1"/>
</dbReference>
<dbReference type="InterPro" id="IPR036318">
    <property type="entry name" value="FAD-bd_PCMH-like_sf"/>
</dbReference>
<dbReference type="InterPro" id="IPR004113">
    <property type="entry name" value="FAD-bd_oxidored_4_C"/>
</dbReference>
<feature type="domain" description="FAD-binding PCMH-type" evidence="6">
    <location>
        <begin position="35"/>
        <end position="215"/>
    </location>
</feature>
<dbReference type="GO" id="GO:0016491">
    <property type="term" value="F:oxidoreductase activity"/>
    <property type="evidence" value="ECO:0007669"/>
    <property type="project" value="UniProtKB-KW"/>
</dbReference>
<accession>A0A7M1LED7</accession>
<dbReference type="AlphaFoldDB" id="A0A7M1LED7"/>
<dbReference type="Pfam" id="PF02913">
    <property type="entry name" value="FAD-oxidase_C"/>
    <property type="match status" value="1"/>
</dbReference>
<dbReference type="PANTHER" id="PTHR42934">
    <property type="entry name" value="GLYCOLATE OXIDASE SUBUNIT GLCD"/>
    <property type="match status" value="1"/>
</dbReference>
<evidence type="ECO:0000256" key="4">
    <source>
        <dbReference type="ARBA" id="ARBA00022827"/>
    </source>
</evidence>
<protein>
    <submittedName>
        <fullName evidence="7">FAD-binding protein</fullName>
    </submittedName>
</protein>
<dbReference type="Gene3D" id="1.10.45.10">
    <property type="entry name" value="Vanillyl-alcohol Oxidase, Chain A, domain 4"/>
    <property type="match status" value="1"/>
</dbReference>
<dbReference type="InterPro" id="IPR051914">
    <property type="entry name" value="FAD-linked_OxidoTrans_Type4"/>
</dbReference>
<evidence type="ECO:0000259" key="6">
    <source>
        <dbReference type="PROSITE" id="PS51387"/>
    </source>
</evidence>
<dbReference type="InterPro" id="IPR016171">
    <property type="entry name" value="Vanillyl_alc_oxidase_C-sub2"/>
</dbReference>
<dbReference type="SUPFAM" id="SSF56176">
    <property type="entry name" value="FAD-binding/transporter-associated domain-like"/>
    <property type="match status" value="1"/>
</dbReference>
<dbReference type="FunFam" id="1.10.45.10:FF:000001">
    <property type="entry name" value="D-lactate dehydrogenase mitochondrial"/>
    <property type="match status" value="1"/>
</dbReference>
<evidence type="ECO:0000313" key="8">
    <source>
        <dbReference type="Proteomes" id="UP000594749"/>
    </source>
</evidence>
<dbReference type="InterPro" id="IPR006094">
    <property type="entry name" value="Oxid_FAD_bind_N"/>
</dbReference>
<keyword evidence="4" id="KW-0274">FAD</keyword>
<dbReference type="InterPro" id="IPR016166">
    <property type="entry name" value="FAD-bd_PCMH"/>
</dbReference>
<dbReference type="InterPro" id="IPR016169">
    <property type="entry name" value="FAD-bd_PCMH_sub2"/>
</dbReference>
<comment type="cofactor">
    <cofactor evidence="1">
        <name>FAD</name>
        <dbReference type="ChEBI" id="CHEBI:57692"/>
    </cofactor>
</comment>
<dbReference type="InterPro" id="IPR016164">
    <property type="entry name" value="FAD-linked_Oxase-like_C"/>
</dbReference>
<dbReference type="Pfam" id="PF01565">
    <property type="entry name" value="FAD_binding_4"/>
    <property type="match status" value="1"/>
</dbReference>
<sequence length="459" mass="50110">MQNIHIEYFIKLLGKDNAYFDKAHLLAYSYDATRKKHLPDGVLFPRDESDVSKILKYCNDNQIIVIPRGAGSGFTGGSLAVNGGIILSFEKHMNKILEIDLENMVAVVQPGVINMDLQKVVEDHGLFYPPDPASQNYSTIGGNVSENAGGMRAAKYGITKDYIMALRAVLPNGDIIRAGKKTIKDVAGYNIAGILVASEGSLAIITEITLKLISKPKLVKTAMGVFNSVNDAMNAVYKTLASGVKPVAMEFLDSLSIQAVEKRFNKGLPTDAGAILITDVDGDIEEALINDLAKIEKLFKENGATKFTVAKDENERANLWFSRRNCSQAITCYGSLKLNEDITVPRSKLPSLLEKIAEISKKFRVTTPCFGHTGDGNVHTNVMVDKDDPEAVKRGYAAIEEIFKATIELGGTLSGEHGIGISKAPYMKLAFSDEEMNLFRAIKKAFDPNNILNPNKMGL</sequence>
<dbReference type="Gene3D" id="3.30.465.10">
    <property type="match status" value="1"/>
</dbReference>
<dbReference type="Gene3D" id="3.30.70.2740">
    <property type="match status" value="1"/>
</dbReference>
<evidence type="ECO:0000256" key="3">
    <source>
        <dbReference type="ARBA" id="ARBA00022630"/>
    </source>
</evidence>
<dbReference type="Proteomes" id="UP000594749">
    <property type="component" value="Chromosome"/>
</dbReference>
<dbReference type="OrthoDB" id="9811557at2"/>
<dbReference type="SUPFAM" id="SSF55103">
    <property type="entry name" value="FAD-linked oxidases, C-terminal domain"/>
    <property type="match status" value="1"/>
</dbReference>
<evidence type="ECO:0000313" key="7">
    <source>
        <dbReference type="EMBL" id="QOQ86918.1"/>
    </source>
</evidence>
<reference evidence="7 8" key="1">
    <citation type="submission" date="2020-10" db="EMBL/GenBank/DDBJ databases">
        <title>Campylobacter and Helicobacter PacBio genomes.</title>
        <authorList>
            <person name="Lane C."/>
        </authorList>
    </citation>
    <scope>NUCLEOTIDE SEQUENCE [LARGE SCALE GENOMIC DNA]</scope>
    <source>
        <strain evidence="7 8">2016D-0077</strain>
    </source>
</reference>
<gene>
    <name evidence="7" type="ORF">IMC76_06805</name>
</gene>
<organism evidence="7 8">
    <name type="scientific">Campylobacter corcagiensis</name>
    <dbReference type="NCBI Taxonomy" id="1448857"/>
    <lineage>
        <taxon>Bacteria</taxon>
        <taxon>Pseudomonadati</taxon>
        <taxon>Campylobacterota</taxon>
        <taxon>Epsilonproteobacteria</taxon>
        <taxon>Campylobacterales</taxon>
        <taxon>Campylobacteraceae</taxon>
        <taxon>Campylobacter</taxon>
    </lineage>
</organism>
<keyword evidence="8" id="KW-1185">Reference proteome</keyword>
<dbReference type="FunFam" id="3.30.70.2740:FF:000001">
    <property type="entry name" value="D-lactate dehydrogenase mitochondrial"/>
    <property type="match status" value="1"/>
</dbReference>
<dbReference type="GO" id="GO:0071949">
    <property type="term" value="F:FAD binding"/>
    <property type="evidence" value="ECO:0007669"/>
    <property type="project" value="InterPro"/>
</dbReference>
<keyword evidence="3" id="KW-0285">Flavoprotein</keyword>
<proteinExistence type="inferred from homology"/>
<evidence type="ECO:0000256" key="1">
    <source>
        <dbReference type="ARBA" id="ARBA00001974"/>
    </source>
</evidence>
<name>A0A7M1LED7_9BACT</name>
<comment type="similarity">
    <text evidence="2">Belongs to the FAD-binding oxidoreductase/transferase type 4 family.</text>
</comment>
<dbReference type="RefSeq" id="WP_025803273.1">
    <property type="nucleotide sequence ID" value="NZ_CP053842.1"/>
</dbReference>
<keyword evidence="5" id="KW-0560">Oxidoreductase</keyword>
<dbReference type="EMBL" id="CP063078">
    <property type="protein sequence ID" value="QOQ86918.1"/>
    <property type="molecule type" value="Genomic_DNA"/>
</dbReference>
<evidence type="ECO:0000256" key="2">
    <source>
        <dbReference type="ARBA" id="ARBA00008000"/>
    </source>
</evidence>